<dbReference type="GO" id="GO:0005576">
    <property type="term" value="C:extracellular region"/>
    <property type="evidence" value="ECO:0007669"/>
    <property type="project" value="TreeGrafter"/>
</dbReference>
<gene>
    <name evidence="7" type="ORF">B0I28_11215</name>
</gene>
<keyword evidence="1" id="KW-1003">Cell membrane</keyword>
<feature type="compositionally biased region" description="Low complexity" evidence="5">
    <location>
        <begin position="979"/>
        <end position="989"/>
    </location>
</feature>
<feature type="transmembrane region" description="Helical" evidence="6">
    <location>
        <begin position="17"/>
        <end position="38"/>
    </location>
</feature>
<dbReference type="Proteomes" id="UP000238176">
    <property type="component" value="Unassembled WGS sequence"/>
</dbReference>
<dbReference type="AlphaFoldDB" id="A0A2T0UCQ1"/>
<evidence type="ECO:0000256" key="3">
    <source>
        <dbReference type="ARBA" id="ARBA00022989"/>
    </source>
</evidence>
<feature type="compositionally biased region" description="Polar residues" evidence="5">
    <location>
        <begin position="357"/>
        <end position="366"/>
    </location>
</feature>
<evidence type="ECO:0000313" key="7">
    <source>
        <dbReference type="EMBL" id="PRY55703.1"/>
    </source>
</evidence>
<dbReference type="EMBL" id="PVTJ01000012">
    <property type="protein sequence ID" value="PRY55703.1"/>
    <property type="molecule type" value="Genomic_DNA"/>
</dbReference>
<feature type="transmembrane region" description="Helical" evidence="6">
    <location>
        <begin position="261"/>
        <end position="281"/>
    </location>
</feature>
<proteinExistence type="predicted"/>
<dbReference type="OrthoDB" id="9763654at2"/>
<name>A0A2T0UCQ1_9ACTN</name>
<feature type="transmembrane region" description="Helical" evidence="6">
    <location>
        <begin position="58"/>
        <end position="82"/>
    </location>
</feature>
<evidence type="ECO:0000313" key="8">
    <source>
        <dbReference type="Proteomes" id="UP000238176"/>
    </source>
</evidence>
<keyword evidence="2 6" id="KW-0812">Transmembrane</keyword>
<keyword evidence="4 6" id="KW-0472">Membrane</keyword>
<evidence type="ECO:0000256" key="4">
    <source>
        <dbReference type="ARBA" id="ARBA00023136"/>
    </source>
</evidence>
<feature type="transmembrane region" description="Helical" evidence="6">
    <location>
        <begin position="166"/>
        <end position="192"/>
    </location>
</feature>
<feature type="transmembrane region" description="Helical" evidence="6">
    <location>
        <begin position="212"/>
        <end position="229"/>
    </location>
</feature>
<dbReference type="GO" id="GO:0016020">
    <property type="term" value="C:membrane"/>
    <property type="evidence" value="ECO:0007669"/>
    <property type="project" value="InterPro"/>
</dbReference>
<feature type="compositionally biased region" description="Low complexity" evidence="5">
    <location>
        <begin position="942"/>
        <end position="964"/>
    </location>
</feature>
<organism evidence="7 8">
    <name type="scientific">Glycomyces artemisiae</name>
    <dbReference type="NCBI Taxonomy" id="1076443"/>
    <lineage>
        <taxon>Bacteria</taxon>
        <taxon>Bacillati</taxon>
        <taxon>Actinomycetota</taxon>
        <taxon>Actinomycetes</taxon>
        <taxon>Glycomycetales</taxon>
        <taxon>Glycomycetaceae</taxon>
        <taxon>Glycomyces</taxon>
    </lineage>
</organism>
<evidence type="ECO:0000256" key="2">
    <source>
        <dbReference type="ARBA" id="ARBA00022692"/>
    </source>
</evidence>
<accession>A0A2T0UCQ1</accession>
<protein>
    <submittedName>
        <fullName evidence="7">Uncharacterized protein</fullName>
    </submittedName>
</protein>
<sequence length="1019" mass="112590">MANRTPAPPRMSRRGRYVLILLVGAIVLLSVLGWLVSLRTDYLWYDSVGYTSVFSTMMWTRLAMFGVFTLAMAAWCGLNLYLAYRFRPDTWPATSEQEGLERYRELISPKAGWWIGGVAAVVGVFAGMSAQSRWETWLLFREGGQFDWTDPVLNMNAGFYVFRLPFWQFLIGFGFAAVVVGILASLSAYYLYGALRFSGQGDRMTNVARIHLSVLVALFLGLKAVAYYFDRFDFTTQENPVTDIVGGGYTEMTALMNAKNALIWVSVIAAVVILVFSWGFTRSLALPAAALGLVVVTAIAAGGIYPAVVRNFQVEPNRPQREGEYAQHTIDGTRYAYGMENLETVSYEVESRPDATQLASADSPANPTVEDPALPDTSNPTISNVRLIDPFVVSDAFTQAQQPRSFYDFNEKLDIDRYTYTDENGNEVTEDFVVGLRELNPDQLTDEQQDWTVAHTVYTHGWGFVSASTTESDGGAPCFTSGVLSDDAGNCQIGNDIIDVEQPQIYYGLLNNEYAIVGVPEGETPREYDRPTDVTVVDEDAPEEDAEEIGDDRYTTYEGDGGVEIGSITRRLLYAWEFQEPRFLLSDQINEESQLLYNRNIRERVQMVAPFLTVESDPYPAVVDGEVVWIVDGYTTTNEFPYSDRVNLADATNDTYSGQGVANQASEEVNYIRSSVKAVVNAYDGSVKLYEFDEEDPILKAWNAIYGGDLIIPKDETPQALQDHFRYPQDLFKVQRSLLQRYHVDESRTFIEGGEAWATPSDPSQAQEVTQPAYYVYATYPDQEGEAFFQLTSSFTPRNRPNALASLMSGYYDENGDPQLTVYDVAGGDDQSVRQIHQIITSTSEVVTTLRDAQQTGTTVEWGNLLTLPIGDGILYLEPMYLRRQAGGQGEDLPVLTNVAISYGGYVGFAPTFEEALNMVVMKYVSGAPSEAEQTEGEDGGESPSETPSETPTTEAPTTEAPDTGEPPEVEAAIDNVLAAQAAYEEAQASGTNEEQGRALDDLLAALDQLEAARAAAGQ</sequence>
<evidence type="ECO:0000256" key="5">
    <source>
        <dbReference type="SAM" id="MobiDB-lite"/>
    </source>
</evidence>
<feature type="region of interest" description="Disordered" evidence="5">
    <location>
        <begin position="353"/>
        <end position="380"/>
    </location>
</feature>
<feature type="region of interest" description="Disordered" evidence="5">
    <location>
        <begin position="929"/>
        <end position="996"/>
    </location>
</feature>
<keyword evidence="8" id="KW-1185">Reference proteome</keyword>
<feature type="transmembrane region" description="Helical" evidence="6">
    <location>
        <begin position="111"/>
        <end position="130"/>
    </location>
</feature>
<reference evidence="7 8" key="1">
    <citation type="submission" date="2018-03" db="EMBL/GenBank/DDBJ databases">
        <title>Genomic Encyclopedia of Type Strains, Phase III (KMG-III): the genomes of soil and plant-associated and newly described type strains.</title>
        <authorList>
            <person name="Whitman W."/>
        </authorList>
    </citation>
    <scope>NUCLEOTIDE SEQUENCE [LARGE SCALE GENOMIC DNA]</scope>
    <source>
        <strain evidence="7 8">CGMCC 4.7067</strain>
    </source>
</reference>
<dbReference type="PANTHER" id="PTHR39344:SF1">
    <property type="entry name" value="UPF0182 PROTEIN SLL1060"/>
    <property type="match status" value="1"/>
</dbReference>
<keyword evidence="3 6" id="KW-1133">Transmembrane helix</keyword>
<dbReference type="PANTHER" id="PTHR39344">
    <property type="entry name" value="UPF0182 PROTEIN SLL1060"/>
    <property type="match status" value="1"/>
</dbReference>
<evidence type="ECO:0000256" key="6">
    <source>
        <dbReference type="SAM" id="Phobius"/>
    </source>
</evidence>
<dbReference type="InterPro" id="IPR005372">
    <property type="entry name" value="UPF0182"/>
</dbReference>
<dbReference type="Pfam" id="PF03699">
    <property type="entry name" value="UPF0182"/>
    <property type="match status" value="1"/>
</dbReference>
<evidence type="ECO:0000256" key="1">
    <source>
        <dbReference type="ARBA" id="ARBA00022475"/>
    </source>
</evidence>
<feature type="transmembrane region" description="Helical" evidence="6">
    <location>
        <begin position="288"/>
        <end position="308"/>
    </location>
</feature>
<comment type="caution">
    <text evidence="7">The sequence shown here is derived from an EMBL/GenBank/DDBJ whole genome shotgun (WGS) entry which is preliminary data.</text>
</comment>